<organism evidence="2 3">
    <name type="scientific">Channa argus</name>
    <name type="common">Northern snakehead</name>
    <name type="synonym">Ophicephalus argus</name>
    <dbReference type="NCBI Taxonomy" id="215402"/>
    <lineage>
        <taxon>Eukaryota</taxon>
        <taxon>Metazoa</taxon>
        <taxon>Chordata</taxon>
        <taxon>Craniata</taxon>
        <taxon>Vertebrata</taxon>
        <taxon>Euteleostomi</taxon>
        <taxon>Actinopterygii</taxon>
        <taxon>Neopterygii</taxon>
        <taxon>Teleostei</taxon>
        <taxon>Neoteleostei</taxon>
        <taxon>Acanthomorphata</taxon>
        <taxon>Anabantaria</taxon>
        <taxon>Anabantiformes</taxon>
        <taxon>Channoidei</taxon>
        <taxon>Channidae</taxon>
        <taxon>Channa</taxon>
    </lineage>
</organism>
<feature type="domain" description="Microtubule-associated protein 1B/S N-terminal" evidence="1">
    <location>
        <begin position="63"/>
        <end position="121"/>
    </location>
</feature>
<keyword evidence="3" id="KW-1185">Reference proteome</keyword>
<dbReference type="AlphaFoldDB" id="A0A6G1P7J0"/>
<dbReference type="GO" id="GO:0008017">
    <property type="term" value="F:microtubule binding"/>
    <property type="evidence" value="ECO:0007669"/>
    <property type="project" value="InterPro"/>
</dbReference>
<dbReference type="InterPro" id="IPR056617">
    <property type="entry name" value="MAP1B/S_N"/>
</dbReference>
<dbReference type="GO" id="GO:0031114">
    <property type="term" value="P:regulation of microtubule depolymerization"/>
    <property type="evidence" value="ECO:0007669"/>
    <property type="project" value="TreeGrafter"/>
</dbReference>
<dbReference type="GO" id="GO:0030425">
    <property type="term" value="C:dendrite"/>
    <property type="evidence" value="ECO:0007669"/>
    <property type="project" value="TreeGrafter"/>
</dbReference>
<evidence type="ECO:0000313" key="3">
    <source>
        <dbReference type="Proteomes" id="UP000503349"/>
    </source>
</evidence>
<dbReference type="PANTHER" id="PTHR13843:SF6">
    <property type="entry name" value="MICROTUBULE-ASSOCIATED PROTEIN 1A"/>
    <property type="match status" value="1"/>
</dbReference>
<dbReference type="GO" id="GO:0005829">
    <property type="term" value="C:cytosol"/>
    <property type="evidence" value="ECO:0007669"/>
    <property type="project" value="TreeGrafter"/>
</dbReference>
<gene>
    <name evidence="2" type="ORF">EXN66_Car001897</name>
</gene>
<proteinExistence type="predicted"/>
<sequence>MVLALDAVVMEMERGSASTGGTVTMEIPTPAAASVEQADPEESVQQRGQHHAGATIHRGNYRILIVIGEISSRHHLDTARKQIAQGLRSWNVDLTVCDLDKELQLFETRHTAQFSTQVKGRSSAFCALSVNVVYAVYFTWLLQLLSTQSYEQNIRRSIDANFMATDQAACVISAQICMGSNTHKAADTRSTSGLRGLRGLCRTVLLPKKNEQSPCSQTLDTLELQIICSSSSRH</sequence>
<reference evidence="2 3" key="1">
    <citation type="submission" date="2019-02" db="EMBL/GenBank/DDBJ databases">
        <title>Opniocepnalus argus genome.</title>
        <authorList>
            <person name="Zhou C."/>
            <person name="Xiao S."/>
        </authorList>
    </citation>
    <scope>NUCLEOTIDE SEQUENCE [LARGE SCALE GENOMIC DNA]</scope>
    <source>
        <strain evidence="2">OARG1902GOOAL</strain>
        <tissue evidence="2">Muscle</tissue>
    </source>
</reference>
<name>A0A6G1P7J0_CHAAH</name>
<dbReference type="GO" id="GO:0007409">
    <property type="term" value="P:axonogenesis"/>
    <property type="evidence" value="ECO:0007669"/>
    <property type="project" value="TreeGrafter"/>
</dbReference>
<dbReference type="PANTHER" id="PTHR13843">
    <property type="entry name" value="MICROTUBULE-ASSOCIATED PROTEIN"/>
    <property type="match status" value="1"/>
</dbReference>
<dbReference type="GO" id="GO:0043025">
    <property type="term" value="C:neuronal cell body"/>
    <property type="evidence" value="ECO:0007669"/>
    <property type="project" value="TreeGrafter"/>
</dbReference>
<dbReference type="Proteomes" id="UP000503349">
    <property type="component" value="Chromosome 2"/>
</dbReference>
<reference evidence="3" key="2">
    <citation type="submission" date="2019-02" db="EMBL/GenBank/DDBJ databases">
        <title>Opniocepnalus argus Var Kimnra genome.</title>
        <authorList>
            <person name="Zhou C."/>
            <person name="Xiao S."/>
        </authorList>
    </citation>
    <scope>NUCLEOTIDE SEQUENCE [LARGE SCALE GENOMIC DNA]</scope>
</reference>
<accession>A0A6G1P7J0</accession>
<protein>
    <submittedName>
        <fullName evidence="2">Electromotor neuron-associated protein 1</fullName>
    </submittedName>
</protein>
<dbReference type="GO" id="GO:0045202">
    <property type="term" value="C:synapse"/>
    <property type="evidence" value="ECO:0007669"/>
    <property type="project" value="TreeGrafter"/>
</dbReference>
<dbReference type="GO" id="GO:0005875">
    <property type="term" value="C:microtubule associated complex"/>
    <property type="evidence" value="ECO:0007669"/>
    <property type="project" value="TreeGrafter"/>
</dbReference>
<dbReference type="GO" id="GO:0000226">
    <property type="term" value="P:microtubule cytoskeleton organization"/>
    <property type="evidence" value="ECO:0007669"/>
    <property type="project" value="InterPro"/>
</dbReference>
<dbReference type="GO" id="GO:0016358">
    <property type="term" value="P:dendrite development"/>
    <property type="evidence" value="ECO:0007669"/>
    <property type="project" value="TreeGrafter"/>
</dbReference>
<evidence type="ECO:0000313" key="2">
    <source>
        <dbReference type="EMBL" id="KAF3686225.1"/>
    </source>
</evidence>
<dbReference type="Pfam" id="PF23415">
    <property type="entry name" value="MAPB1_N"/>
    <property type="match status" value="1"/>
</dbReference>
<evidence type="ECO:0000259" key="1">
    <source>
        <dbReference type="Pfam" id="PF23415"/>
    </source>
</evidence>
<dbReference type="EMBL" id="CM015713">
    <property type="protein sequence ID" value="KAF3686225.1"/>
    <property type="molecule type" value="Genomic_DNA"/>
</dbReference>
<dbReference type="InterPro" id="IPR026074">
    <property type="entry name" value="MAP1"/>
</dbReference>
<dbReference type="GO" id="GO:0005874">
    <property type="term" value="C:microtubule"/>
    <property type="evidence" value="ECO:0007669"/>
    <property type="project" value="InterPro"/>
</dbReference>
<dbReference type="GO" id="GO:0003779">
    <property type="term" value="F:actin binding"/>
    <property type="evidence" value="ECO:0007669"/>
    <property type="project" value="TreeGrafter"/>
</dbReference>